<accession>A0A917NQR4</accession>
<evidence type="ECO:0000313" key="3">
    <source>
        <dbReference type="Proteomes" id="UP000661507"/>
    </source>
</evidence>
<sequence length="530" mass="55238">MFFLTGRTMQETVRHPAPSAADRFLTFAFAAAELLVEADAAGRITFAEGAFPARFGRSGRSFLGEPVQSLVARDQRSGVGTALELLSATGRIRPTAIRLSDAARSPFSMAGLAAPGRAGRFCLTFAPLPAELPGGPLPGGPGLARAVEELLRGADAAHGALGLIELTGDGGALTPRADLAARIQAVLASHGGSGAVAADFGSGRFGVLPAEGGPDVQALAGQVALLLAQHGLPGQIATRSLPLDAVGLSPLQTTRALRFALSAFSRGGDAALAKAGFAGGLAGFVSSAADRAMTLRRTIAERRFRLAFQPIVLLADRKPHHYEALLRPIPTPGSPYDQPSEFIALAETVGLSETLDWAVVETACEAAQAASGARIACNLSGLSLQSPAFRDQLCAMLAASPDLARRLLVEITETAEIEDETEATRTVDALRALGMPVWIDDFGAGAAAFRYLRIFRVDFVKVDGIYVTNAVESARDRGFIAAMVDLATTVGAQAVAERIENETQAKLMQELGVTFGQGYLFGRPGALPGR</sequence>
<dbReference type="PANTHER" id="PTHR33121:SF79">
    <property type="entry name" value="CYCLIC DI-GMP PHOSPHODIESTERASE PDED-RELATED"/>
    <property type="match status" value="1"/>
</dbReference>
<dbReference type="RefSeq" id="WP_188967971.1">
    <property type="nucleotide sequence ID" value="NZ_BMKW01000007.1"/>
</dbReference>
<comment type="caution">
    <text evidence="2">The sequence shown here is derived from an EMBL/GenBank/DDBJ whole genome shotgun (WGS) entry which is preliminary data.</text>
</comment>
<dbReference type="AlphaFoldDB" id="A0A917NQR4"/>
<dbReference type="PROSITE" id="PS50883">
    <property type="entry name" value="EAL"/>
    <property type="match status" value="1"/>
</dbReference>
<keyword evidence="2" id="KW-0808">Transferase</keyword>
<dbReference type="Gene3D" id="3.20.20.450">
    <property type="entry name" value="EAL domain"/>
    <property type="match status" value="1"/>
</dbReference>
<dbReference type="SMART" id="SM00052">
    <property type="entry name" value="EAL"/>
    <property type="match status" value="1"/>
</dbReference>
<dbReference type="InterPro" id="IPR035919">
    <property type="entry name" value="EAL_sf"/>
</dbReference>
<dbReference type="EMBL" id="BMKW01000007">
    <property type="protein sequence ID" value="GGJ20729.1"/>
    <property type="molecule type" value="Genomic_DNA"/>
</dbReference>
<gene>
    <name evidence="2" type="ORF">GCM10011320_30040</name>
</gene>
<feature type="domain" description="EAL" evidence="1">
    <location>
        <begin position="288"/>
        <end position="530"/>
    </location>
</feature>
<dbReference type="PANTHER" id="PTHR33121">
    <property type="entry name" value="CYCLIC DI-GMP PHOSPHODIESTERASE PDEF"/>
    <property type="match status" value="1"/>
</dbReference>
<dbReference type="SUPFAM" id="SSF141868">
    <property type="entry name" value="EAL domain-like"/>
    <property type="match status" value="1"/>
</dbReference>
<keyword evidence="3" id="KW-1185">Reference proteome</keyword>
<name>A0A917NQR4_9PROT</name>
<keyword evidence="2" id="KW-0418">Kinase</keyword>
<dbReference type="SUPFAM" id="SSF55785">
    <property type="entry name" value="PYP-like sensor domain (PAS domain)"/>
    <property type="match status" value="1"/>
</dbReference>
<proteinExistence type="predicted"/>
<dbReference type="InterPro" id="IPR035965">
    <property type="entry name" value="PAS-like_dom_sf"/>
</dbReference>
<protein>
    <submittedName>
        <fullName evidence="2">Signal transduction histidine kinase</fullName>
    </submittedName>
</protein>
<evidence type="ECO:0000313" key="2">
    <source>
        <dbReference type="EMBL" id="GGJ20729.1"/>
    </source>
</evidence>
<dbReference type="CDD" id="cd01948">
    <property type="entry name" value="EAL"/>
    <property type="match status" value="1"/>
</dbReference>
<reference evidence="2" key="1">
    <citation type="journal article" date="2014" name="Int. J. Syst. Evol. Microbiol.">
        <title>Complete genome sequence of Corynebacterium casei LMG S-19264T (=DSM 44701T), isolated from a smear-ripened cheese.</title>
        <authorList>
            <consortium name="US DOE Joint Genome Institute (JGI-PGF)"/>
            <person name="Walter F."/>
            <person name="Albersmeier A."/>
            <person name="Kalinowski J."/>
            <person name="Ruckert C."/>
        </authorList>
    </citation>
    <scope>NUCLEOTIDE SEQUENCE</scope>
    <source>
        <strain evidence="2">CGMCC 1.3617</strain>
    </source>
</reference>
<organism evidence="2 3">
    <name type="scientific">Neoroseomonas lacus</name>
    <dbReference type="NCBI Taxonomy" id="287609"/>
    <lineage>
        <taxon>Bacteria</taxon>
        <taxon>Pseudomonadati</taxon>
        <taxon>Pseudomonadota</taxon>
        <taxon>Alphaproteobacteria</taxon>
        <taxon>Acetobacterales</taxon>
        <taxon>Acetobacteraceae</taxon>
        <taxon>Neoroseomonas</taxon>
    </lineage>
</organism>
<dbReference type="GO" id="GO:0071111">
    <property type="term" value="F:cyclic-guanylate-specific phosphodiesterase activity"/>
    <property type="evidence" value="ECO:0007669"/>
    <property type="project" value="InterPro"/>
</dbReference>
<dbReference type="Pfam" id="PF00563">
    <property type="entry name" value="EAL"/>
    <property type="match status" value="1"/>
</dbReference>
<dbReference type="GO" id="GO:0016301">
    <property type="term" value="F:kinase activity"/>
    <property type="evidence" value="ECO:0007669"/>
    <property type="project" value="UniProtKB-KW"/>
</dbReference>
<reference evidence="2" key="2">
    <citation type="submission" date="2020-09" db="EMBL/GenBank/DDBJ databases">
        <authorList>
            <person name="Sun Q."/>
            <person name="Zhou Y."/>
        </authorList>
    </citation>
    <scope>NUCLEOTIDE SEQUENCE</scope>
    <source>
        <strain evidence="2">CGMCC 1.3617</strain>
    </source>
</reference>
<dbReference type="InterPro" id="IPR050706">
    <property type="entry name" value="Cyclic-di-GMP_PDE-like"/>
</dbReference>
<dbReference type="Proteomes" id="UP000661507">
    <property type="component" value="Unassembled WGS sequence"/>
</dbReference>
<dbReference type="InterPro" id="IPR001633">
    <property type="entry name" value="EAL_dom"/>
</dbReference>
<evidence type="ECO:0000259" key="1">
    <source>
        <dbReference type="PROSITE" id="PS50883"/>
    </source>
</evidence>